<protein>
    <submittedName>
        <fullName evidence="1">Uncharacterized protein</fullName>
    </submittedName>
</protein>
<dbReference type="Proteomes" id="UP001177121">
    <property type="component" value="Unassembled WGS sequence"/>
</dbReference>
<gene>
    <name evidence="1" type="ORF">KHP33_003510</name>
</gene>
<sequence length="60" mass="7094">MVEIKLNDEELKELYLAEVQKRLDSIELQSMLMDTKQLCKTLSLSWPTVEKLFLVNPNFH</sequence>
<comment type="caution">
    <text evidence="1">The sequence shown here is derived from an EMBL/GenBank/DDBJ whole genome shotgun (WGS) entry which is preliminary data.</text>
</comment>
<evidence type="ECO:0000313" key="2">
    <source>
        <dbReference type="Proteomes" id="UP001177121"/>
    </source>
</evidence>
<dbReference type="RefSeq" id="WP_213402299.1">
    <property type="nucleotide sequence ID" value="NZ_JAHBMK020000001.1"/>
</dbReference>
<proteinExistence type="predicted"/>
<dbReference type="EMBL" id="JAHBMK020000001">
    <property type="protein sequence ID" value="MDO8223941.1"/>
    <property type="molecule type" value="Genomic_DNA"/>
</dbReference>
<keyword evidence="2" id="KW-1185">Reference proteome</keyword>
<evidence type="ECO:0000313" key="1">
    <source>
        <dbReference type="EMBL" id="MDO8223941.1"/>
    </source>
</evidence>
<organism evidence="1 2">
    <name type="scientific">Bacillus cabrialesii subsp. tritici</name>
    <dbReference type="NCBI Taxonomy" id="2944916"/>
    <lineage>
        <taxon>Bacteria</taxon>
        <taxon>Bacillati</taxon>
        <taxon>Bacillota</taxon>
        <taxon>Bacilli</taxon>
        <taxon>Bacillales</taxon>
        <taxon>Bacillaceae</taxon>
        <taxon>Bacillus</taxon>
        <taxon>Bacillus cabrialesii</taxon>
    </lineage>
</organism>
<name>A0ABT9DGX2_9BACI</name>
<accession>A0ABT9DGX2</accession>
<reference evidence="1" key="1">
    <citation type="submission" date="2023-07" db="EMBL/GenBank/DDBJ databases">
        <title>Biological control against Fusarium languescens, the causal agent of wilt in Jalapeno peppers, by a novel bacterial subspecies: Bacillus cabrialesii subsp. tritici TSO2.</title>
        <authorList>
            <person name="Montoya-Martinez A.C."/>
            <person name="Figueroa-Brambila K.M."/>
            <person name="Escalante-Beltran A."/>
            <person name="Lopez-Montoya N.D."/>
            <person name="Valenzuela-Ruiz V."/>
            <person name="Parra-Cota F.I."/>
            <person name="Estrada Alvarado M.I."/>
            <person name="De Los Santos Villalobos S."/>
        </authorList>
    </citation>
    <scope>NUCLEOTIDE SEQUENCE</scope>
    <source>
        <strain evidence="1">TSO2</strain>
    </source>
</reference>